<keyword evidence="2" id="KW-0547">Nucleotide-binding</keyword>
<protein>
    <recommendedName>
        <fullName evidence="4">ABC transporter domain-containing protein</fullName>
    </recommendedName>
</protein>
<dbReference type="PANTHER" id="PTHR42781:SF4">
    <property type="entry name" value="SPERMIDINE_PUTRESCINE IMPORT ATP-BINDING PROTEIN POTA"/>
    <property type="match status" value="1"/>
</dbReference>
<feature type="domain" description="ABC transporter" evidence="4">
    <location>
        <begin position="17"/>
        <end position="247"/>
    </location>
</feature>
<dbReference type="InterPro" id="IPR027417">
    <property type="entry name" value="P-loop_NTPase"/>
</dbReference>
<accession>A0A9N7CQ18</accession>
<dbReference type="EMBL" id="CP019875">
    <property type="protein sequence ID" value="AQU88714.1"/>
    <property type="molecule type" value="Genomic_DNA"/>
</dbReference>
<evidence type="ECO:0000256" key="1">
    <source>
        <dbReference type="ARBA" id="ARBA00022448"/>
    </source>
</evidence>
<evidence type="ECO:0000259" key="4">
    <source>
        <dbReference type="PROSITE" id="PS50893"/>
    </source>
</evidence>
<dbReference type="GO" id="GO:0016887">
    <property type="term" value="F:ATP hydrolysis activity"/>
    <property type="evidence" value="ECO:0007669"/>
    <property type="project" value="InterPro"/>
</dbReference>
<dbReference type="GO" id="GO:0015697">
    <property type="term" value="P:quaternary ammonium group transport"/>
    <property type="evidence" value="ECO:0007669"/>
    <property type="project" value="UniProtKB-ARBA"/>
</dbReference>
<dbReference type="Pfam" id="PF00005">
    <property type="entry name" value="ABC_tran"/>
    <property type="match status" value="1"/>
</dbReference>
<sequence>MEKANTNNDMVVPPDRLRLKDVMVRYGSFLALDNINLVIRPGEFLSLLGPSGSGKSTILNVINGAAQPDAGSVLIDGRDVTDVPARDRGLGMVFQNYALLPHMNVFDNIAFPLRVRKWPADRIRHAVADILRRMGLEGFAHRKPRELSGGQQQRVGIARCLVYSPSIILMDEPLGALDKNMREQMQDEIKTLHHATGATFLYVTHDQEEALNLSDRICLMNRGRIEQIGSPQEMYFRPVSEFAATFLGESNILSGCLAGKDLFQSDCGLSIHVEGRPDIAVGGAARLLLRPEHIMCVTPSADMPNRFVFIVENVNFVGGFIRVTVRGRGGGRLQFKARAHNDYANLQVDSEIHLGWLPSDTVLLPA</sequence>
<evidence type="ECO:0000256" key="2">
    <source>
        <dbReference type="ARBA" id="ARBA00022741"/>
    </source>
</evidence>
<dbReference type="RefSeq" id="WP_078527392.1">
    <property type="nucleotide sequence ID" value="NZ_CP019875.1"/>
</dbReference>
<dbReference type="Gene3D" id="3.40.50.300">
    <property type="entry name" value="P-loop containing nucleotide triphosphate hydrolases"/>
    <property type="match status" value="1"/>
</dbReference>
<dbReference type="InterPro" id="IPR050093">
    <property type="entry name" value="ABC_SmlMolc_Importer"/>
</dbReference>
<dbReference type="SUPFAM" id="SSF52540">
    <property type="entry name" value="P-loop containing nucleoside triphosphate hydrolases"/>
    <property type="match status" value="1"/>
</dbReference>
<name>A0A9N7CQ18_9PROT</name>
<dbReference type="Pfam" id="PF08402">
    <property type="entry name" value="TOBE_2"/>
    <property type="match status" value="1"/>
</dbReference>
<dbReference type="SUPFAM" id="SSF50331">
    <property type="entry name" value="MOP-like"/>
    <property type="match status" value="1"/>
</dbReference>
<dbReference type="PROSITE" id="PS00211">
    <property type="entry name" value="ABC_TRANSPORTER_1"/>
    <property type="match status" value="1"/>
</dbReference>
<evidence type="ECO:0000313" key="5">
    <source>
        <dbReference type="EMBL" id="AQU88714.1"/>
    </source>
</evidence>
<dbReference type="GO" id="GO:0043190">
    <property type="term" value="C:ATP-binding cassette (ABC) transporter complex"/>
    <property type="evidence" value="ECO:0007669"/>
    <property type="project" value="InterPro"/>
</dbReference>
<dbReference type="Proteomes" id="UP000189683">
    <property type="component" value="Chromosome"/>
</dbReference>
<dbReference type="GO" id="GO:0005524">
    <property type="term" value="F:ATP binding"/>
    <property type="evidence" value="ECO:0007669"/>
    <property type="project" value="UniProtKB-KW"/>
</dbReference>
<dbReference type="InterPro" id="IPR008995">
    <property type="entry name" value="Mo/tungstate-bd_C_term_dom"/>
</dbReference>
<dbReference type="SMART" id="SM00382">
    <property type="entry name" value="AAA"/>
    <property type="match status" value="1"/>
</dbReference>
<dbReference type="InterPro" id="IPR017871">
    <property type="entry name" value="ABC_transporter-like_CS"/>
</dbReference>
<evidence type="ECO:0000256" key="3">
    <source>
        <dbReference type="ARBA" id="ARBA00022840"/>
    </source>
</evidence>
<dbReference type="InterPro" id="IPR003439">
    <property type="entry name" value="ABC_transporter-like_ATP-bd"/>
</dbReference>
<dbReference type="PROSITE" id="PS50893">
    <property type="entry name" value="ABC_TRANSPORTER_2"/>
    <property type="match status" value="1"/>
</dbReference>
<gene>
    <name evidence="5" type="ORF">B0W47_16125</name>
</gene>
<dbReference type="AlphaFoldDB" id="A0A9N7CQ18"/>
<dbReference type="KEGG" id="kna:B0W47_16125"/>
<proteinExistence type="predicted"/>
<dbReference type="FunFam" id="3.40.50.300:FF:000425">
    <property type="entry name" value="Probable ABC transporter, ATP-binding subunit"/>
    <property type="match status" value="1"/>
</dbReference>
<dbReference type="GO" id="GO:0022857">
    <property type="term" value="F:transmembrane transporter activity"/>
    <property type="evidence" value="ECO:0007669"/>
    <property type="project" value="InterPro"/>
</dbReference>
<dbReference type="InterPro" id="IPR003593">
    <property type="entry name" value="AAA+_ATPase"/>
</dbReference>
<keyword evidence="1" id="KW-0813">Transport</keyword>
<keyword evidence="3" id="KW-0067">ATP-binding</keyword>
<dbReference type="InterPro" id="IPR013611">
    <property type="entry name" value="Transp-assoc_OB_typ2"/>
</dbReference>
<organism evidence="5 6">
    <name type="scientific">Komagataeibacter nataicola</name>
    <dbReference type="NCBI Taxonomy" id="265960"/>
    <lineage>
        <taxon>Bacteria</taxon>
        <taxon>Pseudomonadati</taxon>
        <taxon>Pseudomonadota</taxon>
        <taxon>Alphaproteobacteria</taxon>
        <taxon>Acetobacterales</taxon>
        <taxon>Acetobacteraceae</taxon>
        <taxon>Komagataeibacter</taxon>
    </lineage>
</organism>
<reference evidence="6" key="1">
    <citation type="submission" date="2017-02" db="EMBL/GenBank/DDBJ databases">
        <title>zhang.</title>
        <authorList>
            <person name="Zhang H."/>
        </authorList>
    </citation>
    <scope>NUCLEOTIDE SEQUENCE [LARGE SCALE GENOMIC DNA]</scope>
    <source>
        <strain evidence="6">RZS01</strain>
    </source>
</reference>
<evidence type="ECO:0000313" key="6">
    <source>
        <dbReference type="Proteomes" id="UP000189683"/>
    </source>
</evidence>
<dbReference type="PANTHER" id="PTHR42781">
    <property type="entry name" value="SPERMIDINE/PUTRESCINE IMPORT ATP-BINDING PROTEIN POTA"/>
    <property type="match status" value="1"/>
</dbReference>